<dbReference type="InterPro" id="IPR012854">
    <property type="entry name" value="Cu_amine_oxidase-like_N"/>
</dbReference>
<feature type="signal peptide" evidence="1">
    <location>
        <begin position="1"/>
        <end position="24"/>
    </location>
</feature>
<accession>A0A7W5FQ39</accession>
<keyword evidence="1" id="KW-0732">Signal</keyword>
<feature type="chain" id="PRO_5031338973" description="Copper amine oxidase-like N-terminal domain-containing protein" evidence="1">
    <location>
        <begin position="25"/>
        <end position="368"/>
    </location>
</feature>
<dbReference type="EMBL" id="JACHXK010000014">
    <property type="protein sequence ID" value="MBB3112827.1"/>
    <property type="molecule type" value="Genomic_DNA"/>
</dbReference>
<comment type="caution">
    <text evidence="3">The sequence shown here is derived from an EMBL/GenBank/DDBJ whole genome shotgun (WGS) entry which is preliminary data.</text>
</comment>
<gene>
    <name evidence="3" type="ORF">FHS18_004929</name>
</gene>
<dbReference type="Pfam" id="PF07833">
    <property type="entry name" value="Cu_amine_oxidN1"/>
    <property type="match status" value="1"/>
</dbReference>
<evidence type="ECO:0000259" key="2">
    <source>
        <dbReference type="Pfam" id="PF07833"/>
    </source>
</evidence>
<dbReference type="InterPro" id="IPR036582">
    <property type="entry name" value="Mao_N_sf"/>
</dbReference>
<organism evidence="3 4">
    <name type="scientific">Paenibacillus phyllosphaerae</name>
    <dbReference type="NCBI Taxonomy" id="274593"/>
    <lineage>
        <taxon>Bacteria</taxon>
        <taxon>Bacillati</taxon>
        <taxon>Bacillota</taxon>
        <taxon>Bacilli</taxon>
        <taxon>Bacillales</taxon>
        <taxon>Paenibacillaceae</taxon>
        <taxon>Paenibacillus</taxon>
    </lineage>
</organism>
<proteinExistence type="predicted"/>
<feature type="domain" description="Copper amine oxidase-like N-terminal" evidence="2">
    <location>
        <begin position="43"/>
        <end position="89"/>
    </location>
</feature>
<evidence type="ECO:0000313" key="3">
    <source>
        <dbReference type="EMBL" id="MBB3112827.1"/>
    </source>
</evidence>
<reference evidence="3 4" key="1">
    <citation type="submission" date="2020-08" db="EMBL/GenBank/DDBJ databases">
        <title>Genomic Encyclopedia of Type Strains, Phase III (KMG-III): the genomes of soil and plant-associated and newly described type strains.</title>
        <authorList>
            <person name="Whitman W."/>
        </authorList>
    </citation>
    <scope>NUCLEOTIDE SEQUENCE [LARGE SCALE GENOMIC DNA]</scope>
    <source>
        <strain evidence="3 4">CECT 5862</strain>
    </source>
</reference>
<dbReference type="Proteomes" id="UP000570361">
    <property type="component" value="Unassembled WGS sequence"/>
</dbReference>
<sequence length="368" mass="39759">MNKRNWMIAITAAGVLTTSAVAGASSVVEKVSGLLRGDVTVTVNGEETSLHPVYINGKAYLPVRDTAEALGYELSWSGKQLQLSNAAEEEEADLATISGVITSVTPTDDGYRLDVIGHGTNTWILLTADKDTVLTDAEGKKLAAKDLKAGMQIIAEYGPIVALSYPGQSHAATIQVQAQRLVKEEPVYAVTKTDDGWQVQFAELKDGVETPTLTLNAGKETMVVNAEGQPVDWYQIKPGTKVRAYYGPIMTKSLPPQSPLYVLVVLQDMPDAESVKEYRSLAWTFVPEEQKSHLTTKQDEAQVVYADANSAGILPADDKQKKALAELAANGSKVIAVTYNTDQDALLGPLTVVINPETKELIGYFMRM</sequence>
<name>A0A7W5FQ39_9BACL</name>
<dbReference type="SUPFAM" id="SSF55383">
    <property type="entry name" value="Copper amine oxidase, domain N"/>
    <property type="match status" value="1"/>
</dbReference>
<evidence type="ECO:0000256" key="1">
    <source>
        <dbReference type="SAM" id="SignalP"/>
    </source>
</evidence>
<dbReference type="AlphaFoldDB" id="A0A7W5FQ39"/>
<dbReference type="RefSeq" id="WP_183602933.1">
    <property type="nucleotide sequence ID" value="NZ_JACHXK010000014.1"/>
</dbReference>
<evidence type="ECO:0000313" key="4">
    <source>
        <dbReference type="Proteomes" id="UP000570361"/>
    </source>
</evidence>
<keyword evidence="4" id="KW-1185">Reference proteome</keyword>
<protein>
    <recommendedName>
        <fullName evidence="2">Copper amine oxidase-like N-terminal domain-containing protein</fullName>
    </recommendedName>
</protein>